<accession>A0ABV5JCC2</accession>
<dbReference type="InterPro" id="IPR011990">
    <property type="entry name" value="TPR-like_helical_dom_sf"/>
</dbReference>
<keyword evidence="2" id="KW-0472">Membrane</keyword>
<proteinExistence type="predicted"/>
<reference evidence="3 4" key="1">
    <citation type="submission" date="2024-09" db="EMBL/GenBank/DDBJ databases">
        <authorList>
            <person name="Sun Q."/>
            <person name="Mori K."/>
        </authorList>
    </citation>
    <scope>NUCLEOTIDE SEQUENCE [LARGE SCALE GENOMIC DNA]</scope>
    <source>
        <strain evidence="3 4">CECT 8726</strain>
    </source>
</reference>
<dbReference type="RefSeq" id="WP_213890761.1">
    <property type="nucleotide sequence ID" value="NZ_JAGFNU010000014.1"/>
</dbReference>
<name>A0ABV5JCC2_9RHOB</name>
<evidence type="ECO:0000256" key="2">
    <source>
        <dbReference type="SAM" id="Phobius"/>
    </source>
</evidence>
<comment type="caution">
    <text evidence="3">The sequence shown here is derived from an EMBL/GenBank/DDBJ whole genome shotgun (WGS) entry which is preliminary data.</text>
</comment>
<protein>
    <submittedName>
        <fullName evidence="3">C-type cytochrome biogenesis protein CcmI</fullName>
    </submittedName>
</protein>
<gene>
    <name evidence="3" type="primary">ccmI</name>
    <name evidence="3" type="ORF">ACFFUT_04830</name>
</gene>
<evidence type="ECO:0000313" key="3">
    <source>
        <dbReference type="EMBL" id="MFB9231111.1"/>
    </source>
</evidence>
<dbReference type="EMBL" id="JBHMEA010000015">
    <property type="protein sequence ID" value="MFB9231111.1"/>
    <property type="molecule type" value="Genomic_DNA"/>
</dbReference>
<dbReference type="SUPFAM" id="SSF48452">
    <property type="entry name" value="TPR-like"/>
    <property type="match status" value="1"/>
</dbReference>
<dbReference type="Gene3D" id="1.25.40.10">
    <property type="entry name" value="Tetratricopeptide repeat domain"/>
    <property type="match status" value="1"/>
</dbReference>
<keyword evidence="2" id="KW-1133">Transmembrane helix</keyword>
<feature type="transmembrane region" description="Helical" evidence="2">
    <location>
        <begin position="95"/>
        <end position="112"/>
    </location>
</feature>
<dbReference type="InterPro" id="IPR017560">
    <property type="entry name" value="Cyt_c_biogenesis_CcmI"/>
</dbReference>
<organism evidence="3 4">
    <name type="scientific">Pseudohalocynthiibacter aestuariivivens</name>
    <dbReference type="NCBI Taxonomy" id="1591409"/>
    <lineage>
        <taxon>Bacteria</taxon>
        <taxon>Pseudomonadati</taxon>
        <taxon>Pseudomonadota</taxon>
        <taxon>Alphaproteobacteria</taxon>
        <taxon>Rhodobacterales</taxon>
        <taxon>Paracoccaceae</taxon>
        <taxon>Pseudohalocynthiibacter</taxon>
    </lineage>
</organism>
<keyword evidence="2" id="KW-0812">Transmembrane</keyword>
<evidence type="ECO:0000256" key="1">
    <source>
        <dbReference type="ARBA" id="ARBA00022748"/>
    </source>
</evidence>
<evidence type="ECO:0000313" key="4">
    <source>
        <dbReference type="Proteomes" id="UP001589683"/>
    </source>
</evidence>
<sequence>MGFWITSASLSILVLALMLTALLRRRESVDAPAAHDMRVYRDQLKELERDLARGVVRHDEAERTKLEISRRILSADKDAAGRDAAIKAPEKMSRFTALLVSLVLLGGSYALYHQLGAAGYPDLPLQARLENAAEARASRPDQATVESSVPATAIPRDPQFVELMVQLRSALERRPNDLEGFRLLASNEAIMGNFEAAYRAQGRVLELKGDSATADDYAKYADFLVLAAGGYVSPEAENALMRSLQIDRENGTARYYSGLLFAQNGRPDLAFQFWRGLLDGSPPDAPWVPAIRAQIEDIAYLAGVKYTLPPKESAPIGPSAADVEAAQNMSVEERTAMIRNMVEGLSARLASEGGTQSEWARLITALGVLGEQDRAQAIWVDAQEVFADSPAALAEIGTAAKNAGIAE</sequence>
<feature type="transmembrane region" description="Helical" evidence="2">
    <location>
        <begin position="6"/>
        <end position="23"/>
    </location>
</feature>
<dbReference type="Proteomes" id="UP001589683">
    <property type="component" value="Unassembled WGS sequence"/>
</dbReference>
<keyword evidence="4" id="KW-1185">Reference proteome</keyword>
<dbReference type="NCBIfam" id="TIGR03142">
    <property type="entry name" value="cytochro_ccmI"/>
    <property type="match status" value="1"/>
</dbReference>
<keyword evidence="1" id="KW-0201">Cytochrome c-type biogenesis</keyword>